<dbReference type="Pfam" id="PF00248">
    <property type="entry name" value="Aldo_ket_red"/>
    <property type="match status" value="1"/>
</dbReference>
<proteinExistence type="predicted"/>
<accession>A0A5N6T8T6</accession>
<dbReference type="RefSeq" id="XP_031918753.1">
    <property type="nucleotide sequence ID" value="XM_032058666.1"/>
</dbReference>
<keyword evidence="4" id="KW-1185">Reference proteome</keyword>
<dbReference type="InterPro" id="IPR036812">
    <property type="entry name" value="NAD(P)_OxRdtase_dom_sf"/>
</dbReference>
<organism evidence="3 4">
    <name type="scientific">Aspergillus pseudotamarii</name>
    <dbReference type="NCBI Taxonomy" id="132259"/>
    <lineage>
        <taxon>Eukaryota</taxon>
        <taxon>Fungi</taxon>
        <taxon>Dikarya</taxon>
        <taxon>Ascomycota</taxon>
        <taxon>Pezizomycotina</taxon>
        <taxon>Eurotiomycetes</taxon>
        <taxon>Eurotiomycetidae</taxon>
        <taxon>Eurotiales</taxon>
        <taxon>Aspergillaceae</taxon>
        <taxon>Aspergillus</taxon>
        <taxon>Aspergillus subgen. Circumdati</taxon>
    </lineage>
</organism>
<dbReference type="OrthoDB" id="4507013at2759"/>
<evidence type="ECO:0000259" key="2">
    <source>
        <dbReference type="Pfam" id="PF00248"/>
    </source>
</evidence>
<dbReference type="EMBL" id="ML743554">
    <property type="protein sequence ID" value="KAE8142690.1"/>
    <property type="molecule type" value="Genomic_DNA"/>
</dbReference>
<dbReference type="PANTHER" id="PTHR43625">
    <property type="entry name" value="AFLATOXIN B1 ALDEHYDE REDUCTASE"/>
    <property type="match status" value="1"/>
</dbReference>
<dbReference type="GO" id="GO:0005737">
    <property type="term" value="C:cytoplasm"/>
    <property type="evidence" value="ECO:0007669"/>
    <property type="project" value="TreeGrafter"/>
</dbReference>
<dbReference type="InterPro" id="IPR050791">
    <property type="entry name" value="Aldo-Keto_reductase"/>
</dbReference>
<keyword evidence="1" id="KW-0560">Oxidoreductase</keyword>
<dbReference type="InterPro" id="IPR023210">
    <property type="entry name" value="NADP_OxRdtase_dom"/>
</dbReference>
<evidence type="ECO:0000256" key="1">
    <source>
        <dbReference type="ARBA" id="ARBA00023002"/>
    </source>
</evidence>
<sequence>MTISDPLPATGFKLLGMAWRPEVTPDDQAFTAMKAAITKPAAIWSSTSVYGMVLESPMAGLWLPVTISRKTPRTHPRPEGLSEVGASTMRRAHAVCPSSVVADEYSLWNTVILTNGAVEASKELGIPILEYIPLRCGFLTGQVTKREDIAKSDIRHMFGQFEPAVFPQ</sequence>
<dbReference type="Gene3D" id="3.20.20.100">
    <property type="entry name" value="NADP-dependent oxidoreductase domain"/>
    <property type="match status" value="1"/>
</dbReference>
<evidence type="ECO:0000313" key="4">
    <source>
        <dbReference type="Proteomes" id="UP000325672"/>
    </source>
</evidence>
<evidence type="ECO:0000313" key="3">
    <source>
        <dbReference type="EMBL" id="KAE8142690.1"/>
    </source>
</evidence>
<dbReference type="Proteomes" id="UP000325672">
    <property type="component" value="Unassembled WGS sequence"/>
</dbReference>
<dbReference type="PANTHER" id="PTHR43625:SF78">
    <property type="entry name" value="PYRIDOXAL REDUCTASE-RELATED"/>
    <property type="match status" value="1"/>
</dbReference>
<reference evidence="3 4" key="1">
    <citation type="submission" date="2019-04" db="EMBL/GenBank/DDBJ databases">
        <title>Friends and foes A comparative genomics study of 23 Aspergillus species from section Flavi.</title>
        <authorList>
            <consortium name="DOE Joint Genome Institute"/>
            <person name="Kjaerbolling I."/>
            <person name="Vesth T."/>
            <person name="Frisvad J.C."/>
            <person name="Nybo J.L."/>
            <person name="Theobald S."/>
            <person name="Kildgaard S."/>
            <person name="Isbrandt T."/>
            <person name="Kuo A."/>
            <person name="Sato A."/>
            <person name="Lyhne E.K."/>
            <person name="Kogle M.E."/>
            <person name="Wiebenga A."/>
            <person name="Kun R.S."/>
            <person name="Lubbers R.J."/>
            <person name="Makela M.R."/>
            <person name="Barry K."/>
            <person name="Chovatia M."/>
            <person name="Clum A."/>
            <person name="Daum C."/>
            <person name="Haridas S."/>
            <person name="He G."/>
            <person name="LaButti K."/>
            <person name="Lipzen A."/>
            <person name="Mondo S."/>
            <person name="Riley R."/>
            <person name="Salamov A."/>
            <person name="Simmons B.A."/>
            <person name="Magnuson J.K."/>
            <person name="Henrissat B."/>
            <person name="Mortensen U.H."/>
            <person name="Larsen T.O."/>
            <person name="Devries R.P."/>
            <person name="Grigoriev I.V."/>
            <person name="Machida M."/>
            <person name="Baker S.E."/>
            <person name="Andersen M.R."/>
        </authorList>
    </citation>
    <scope>NUCLEOTIDE SEQUENCE [LARGE SCALE GENOMIC DNA]</scope>
    <source>
        <strain evidence="3 4">CBS 117625</strain>
    </source>
</reference>
<feature type="domain" description="NADP-dependent oxidoreductase" evidence="2">
    <location>
        <begin position="80"/>
        <end position="153"/>
    </location>
</feature>
<dbReference type="AlphaFoldDB" id="A0A5N6T8T6"/>
<gene>
    <name evidence="3" type="ORF">BDV38DRAFT_278207</name>
</gene>
<dbReference type="GeneID" id="43642876"/>
<name>A0A5N6T8T6_ASPPS</name>
<protein>
    <recommendedName>
        <fullName evidence="2">NADP-dependent oxidoreductase domain-containing protein</fullName>
    </recommendedName>
</protein>
<dbReference type="SUPFAM" id="SSF51430">
    <property type="entry name" value="NAD(P)-linked oxidoreductase"/>
    <property type="match status" value="1"/>
</dbReference>
<dbReference type="GO" id="GO:0016491">
    <property type="term" value="F:oxidoreductase activity"/>
    <property type="evidence" value="ECO:0007669"/>
    <property type="project" value="UniProtKB-KW"/>
</dbReference>